<reference evidence="1" key="1">
    <citation type="submission" date="2015-04" db="EMBL/GenBank/DDBJ databases">
        <title>The genome sequence of the plant pathogenic Rhizarian Plasmodiophora brassicae reveals insights in its biotrophic life cycle and the origin of chitin synthesis.</title>
        <authorList>
            <person name="Schwelm A."/>
            <person name="Fogelqvist J."/>
            <person name="Knaust A."/>
            <person name="Julke S."/>
            <person name="Lilja T."/>
            <person name="Dhandapani V."/>
            <person name="Bonilla-Rosso G."/>
            <person name="Karlsson M."/>
            <person name="Shevchenko A."/>
            <person name="Choi S.R."/>
            <person name="Kim H.G."/>
            <person name="Park J.Y."/>
            <person name="Lim Y.P."/>
            <person name="Ludwig-Muller J."/>
            <person name="Dixelius C."/>
        </authorList>
    </citation>
    <scope>NUCLEOTIDE SEQUENCE</scope>
    <source>
        <tissue evidence="1">Potato root galls</tissue>
    </source>
</reference>
<name>A0A0H5QYC8_9EUKA</name>
<dbReference type="AlphaFoldDB" id="A0A0H5QYC8"/>
<feature type="non-terminal residue" evidence="1">
    <location>
        <position position="1"/>
    </location>
</feature>
<protein>
    <submittedName>
        <fullName evidence="1">Uncharacterized protein</fullName>
    </submittedName>
</protein>
<dbReference type="EMBL" id="HACM01006219">
    <property type="protein sequence ID" value="CRZ06661.1"/>
    <property type="molecule type" value="Transcribed_RNA"/>
</dbReference>
<sequence length="110" mass="13157">KKKKKKKYQWQALEVIAGEKIVTTITIFIRIYRVGVVRIYASLQLLLLVRCQMHFSLEQVEKELILYFVRKMFCFCDTKNTIPLRNALFDYELMDSNFSPTAPPLSFWNW</sequence>
<proteinExistence type="predicted"/>
<organism evidence="1">
    <name type="scientific">Spongospora subterranea</name>
    <dbReference type="NCBI Taxonomy" id="70186"/>
    <lineage>
        <taxon>Eukaryota</taxon>
        <taxon>Sar</taxon>
        <taxon>Rhizaria</taxon>
        <taxon>Endomyxa</taxon>
        <taxon>Phytomyxea</taxon>
        <taxon>Plasmodiophorida</taxon>
        <taxon>Plasmodiophoridae</taxon>
        <taxon>Spongospora</taxon>
    </lineage>
</organism>
<accession>A0A0H5QYC8</accession>
<feature type="non-terminal residue" evidence="1">
    <location>
        <position position="110"/>
    </location>
</feature>
<evidence type="ECO:0000313" key="1">
    <source>
        <dbReference type="EMBL" id="CRZ06661.1"/>
    </source>
</evidence>